<reference evidence="3" key="1">
    <citation type="submission" date="2016-10" db="EMBL/GenBank/DDBJ databases">
        <authorList>
            <person name="Varghese N."/>
            <person name="Submissions S."/>
        </authorList>
    </citation>
    <scope>NUCLEOTIDE SEQUENCE [LARGE SCALE GENOMIC DNA]</scope>
    <source>
        <strain evidence="3">DSM 23920</strain>
    </source>
</reference>
<keyword evidence="1" id="KW-0812">Transmembrane</keyword>
<keyword evidence="3" id="KW-1185">Reference proteome</keyword>
<evidence type="ECO:0000313" key="3">
    <source>
        <dbReference type="Proteomes" id="UP000199656"/>
    </source>
</evidence>
<feature type="transmembrane region" description="Helical" evidence="1">
    <location>
        <begin position="5"/>
        <end position="23"/>
    </location>
</feature>
<organism evidence="2 3">
    <name type="scientific">Chitinophaga terrae</name>
    <name type="common">ex Kim and Jung 2007</name>
    <dbReference type="NCBI Taxonomy" id="408074"/>
    <lineage>
        <taxon>Bacteria</taxon>
        <taxon>Pseudomonadati</taxon>
        <taxon>Bacteroidota</taxon>
        <taxon>Chitinophagia</taxon>
        <taxon>Chitinophagales</taxon>
        <taxon>Chitinophagaceae</taxon>
        <taxon>Chitinophaga</taxon>
    </lineage>
</organism>
<gene>
    <name evidence="2" type="ORF">SAMN05660909_03127</name>
</gene>
<dbReference type="Proteomes" id="UP000199656">
    <property type="component" value="Unassembled WGS sequence"/>
</dbReference>
<dbReference type="RefSeq" id="WP_089762868.1">
    <property type="nucleotide sequence ID" value="NZ_BKAT01000048.1"/>
</dbReference>
<proteinExistence type="predicted"/>
<evidence type="ECO:0000256" key="1">
    <source>
        <dbReference type="SAM" id="Phobius"/>
    </source>
</evidence>
<keyword evidence="1" id="KW-1133">Transmembrane helix</keyword>
<evidence type="ECO:0008006" key="4">
    <source>
        <dbReference type="Google" id="ProtNLM"/>
    </source>
</evidence>
<name>A0A1H4DH18_9BACT</name>
<accession>A0A1H4DH18</accession>
<evidence type="ECO:0000313" key="2">
    <source>
        <dbReference type="EMBL" id="SEA71806.1"/>
    </source>
</evidence>
<protein>
    <recommendedName>
        <fullName evidence="4">DUF3592 domain-containing protein</fullName>
    </recommendedName>
</protein>
<dbReference type="OrthoDB" id="680205at2"/>
<sequence length="125" mass="14531">MKLYLWGGIILVFTSLFFSVINYREYVVERDGVVVDMQIAKMPEKCKGIRLSRYAQFYFEGKTYTKQVKSTFCEHHRLGETVALKYLPEADFVMFPSETVVPAFYLLALSLAAGIYGVVVYFRRR</sequence>
<dbReference type="AlphaFoldDB" id="A0A1H4DH18"/>
<feature type="transmembrane region" description="Helical" evidence="1">
    <location>
        <begin position="103"/>
        <end position="122"/>
    </location>
</feature>
<dbReference type="EMBL" id="FNRL01000013">
    <property type="protein sequence ID" value="SEA71806.1"/>
    <property type="molecule type" value="Genomic_DNA"/>
</dbReference>
<keyword evidence="1" id="KW-0472">Membrane</keyword>